<dbReference type="GO" id="GO:0003824">
    <property type="term" value="F:catalytic activity"/>
    <property type="evidence" value="ECO:0007669"/>
    <property type="project" value="InterPro"/>
</dbReference>
<sequence>MNVFHRQEVLNLGSLKYMVFNSLIGEIAIVWDKNEIIKQVVLPDSKSRKHNYGDIQYHGVLHEVHPSKYILKIMSNIKEIIMGHDIKFELNQLDLNDLTQFQREVLLKQNEIPYGMVTTYKKLAQLIGRPKSARPVANTLASNPFPLIIPCHRTVKSDWTLGGYNGRKDGYFKRFILENEGIRFEDDVIKQQYRYPQEDVESMNKI</sequence>
<accession>A0A328Q7C4</accession>
<dbReference type="Gene3D" id="1.10.10.10">
    <property type="entry name" value="Winged helix-like DNA-binding domain superfamily/Winged helix DNA-binding domain"/>
    <property type="match status" value="1"/>
</dbReference>
<name>A0A328Q7C4_9EURY</name>
<protein>
    <recommendedName>
        <fullName evidence="2">Methylated-DNA-[protein]-cysteine S-methyltransferase DNA binding domain-containing protein</fullName>
    </recommendedName>
</protein>
<dbReference type="PANTHER" id="PTHR10815">
    <property type="entry name" value="METHYLATED-DNA--PROTEIN-CYSTEINE METHYLTRANSFERASE"/>
    <property type="match status" value="1"/>
</dbReference>
<dbReference type="Pfam" id="PF01035">
    <property type="entry name" value="DNA_binding_1"/>
    <property type="match status" value="1"/>
</dbReference>
<comment type="caution">
    <text evidence="3">The sequence shown here is derived from an EMBL/GenBank/DDBJ whole genome shotgun (WGS) entry which is preliminary data.</text>
</comment>
<evidence type="ECO:0000259" key="2">
    <source>
        <dbReference type="Pfam" id="PF01035"/>
    </source>
</evidence>
<dbReference type="OMA" id="IIPCHRT"/>
<reference evidence="3 4" key="1">
    <citation type="submission" date="2017-05" db="EMBL/GenBank/DDBJ databases">
        <title>Host range expansion of the Methanosphaera genus to humans and monogastric animals involves recent and extensive reduction in genome content.</title>
        <authorList>
            <person name="Hoedt E.C."/>
            <person name="Volmer J.G."/>
            <person name="Parks D.H."/>
            <person name="Rosewarne C.P."/>
            <person name="Denman S.E."/>
            <person name="Mcsweeney C.S."/>
            <person name="O Cuiv P."/>
            <person name="Hugenholtz P."/>
            <person name="Tyson G.W."/>
            <person name="Morrison M."/>
        </authorList>
    </citation>
    <scope>NUCLEOTIDE SEQUENCE [LARGE SCALE GENOMIC DNA]</scope>
    <source>
        <strain evidence="3 4">PA5</strain>
    </source>
</reference>
<evidence type="ECO:0000313" key="3">
    <source>
        <dbReference type="EMBL" id="RAP02378.1"/>
    </source>
</evidence>
<keyword evidence="1" id="KW-0227">DNA damage</keyword>
<dbReference type="InterPro" id="IPR036388">
    <property type="entry name" value="WH-like_DNA-bd_sf"/>
</dbReference>
<dbReference type="PANTHER" id="PTHR10815:SF13">
    <property type="entry name" value="METHYLATED-DNA--PROTEIN-CYSTEINE METHYLTRANSFERASE"/>
    <property type="match status" value="1"/>
</dbReference>
<dbReference type="InterPro" id="IPR036217">
    <property type="entry name" value="MethylDNA_cys_MeTrfase_DNAb"/>
</dbReference>
<dbReference type="GO" id="GO:0006281">
    <property type="term" value="P:DNA repair"/>
    <property type="evidence" value="ECO:0007669"/>
    <property type="project" value="InterPro"/>
</dbReference>
<proteinExistence type="predicted"/>
<evidence type="ECO:0000313" key="4">
    <source>
        <dbReference type="Proteomes" id="UP000248557"/>
    </source>
</evidence>
<dbReference type="AlphaFoldDB" id="A0A328Q7C4"/>
<dbReference type="NCBIfam" id="TIGR00589">
    <property type="entry name" value="ogt"/>
    <property type="match status" value="1"/>
</dbReference>
<organism evidence="3 4">
    <name type="scientific">Methanosphaera stadtmanae</name>
    <dbReference type="NCBI Taxonomy" id="2317"/>
    <lineage>
        <taxon>Archaea</taxon>
        <taxon>Methanobacteriati</taxon>
        <taxon>Methanobacteriota</taxon>
        <taxon>Methanomada group</taxon>
        <taxon>Methanobacteria</taxon>
        <taxon>Methanobacteriales</taxon>
        <taxon>Methanobacteriaceae</taxon>
        <taxon>Methanosphaera</taxon>
    </lineage>
</organism>
<dbReference type="InterPro" id="IPR014048">
    <property type="entry name" value="MethylDNA_cys_MeTrfase_DNA-bd"/>
</dbReference>
<feature type="domain" description="Methylated-DNA-[protein]-cysteine S-methyltransferase DNA binding" evidence="2">
    <location>
        <begin position="100"/>
        <end position="182"/>
    </location>
</feature>
<dbReference type="Proteomes" id="UP000248557">
    <property type="component" value="Unassembled WGS sequence"/>
</dbReference>
<dbReference type="EMBL" id="NGJK01000093">
    <property type="protein sequence ID" value="RAP02378.1"/>
    <property type="molecule type" value="Genomic_DNA"/>
</dbReference>
<dbReference type="CDD" id="cd06445">
    <property type="entry name" value="ATase"/>
    <property type="match status" value="1"/>
</dbReference>
<gene>
    <name evidence="3" type="ORF">CA615_07510</name>
</gene>
<dbReference type="SUPFAM" id="SSF46767">
    <property type="entry name" value="Methylated DNA-protein cysteine methyltransferase, C-terminal domain"/>
    <property type="match status" value="1"/>
</dbReference>
<evidence type="ECO:0000256" key="1">
    <source>
        <dbReference type="ARBA" id="ARBA00022763"/>
    </source>
</evidence>